<comment type="caution">
    <text evidence="2">The sequence shown here is derived from an EMBL/GenBank/DDBJ whole genome shotgun (WGS) entry which is preliminary data.</text>
</comment>
<evidence type="ECO:0000256" key="1">
    <source>
        <dbReference type="SAM" id="Coils"/>
    </source>
</evidence>
<gene>
    <name evidence="2" type="ORF">STAS_11040</name>
</gene>
<evidence type="ECO:0000313" key="2">
    <source>
        <dbReference type="EMBL" id="GER34786.1"/>
    </source>
</evidence>
<reference evidence="3" key="1">
    <citation type="journal article" date="2019" name="Curr. Biol.">
        <title>Genome Sequence of Striga asiatica Provides Insight into the Evolution of Plant Parasitism.</title>
        <authorList>
            <person name="Yoshida S."/>
            <person name="Kim S."/>
            <person name="Wafula E.K."/>
            <person name="Tanskanen J."/>
            <person name="Kim Y.M."/>
            <person name="Honaas L."/>
            <person name="Yang Z."/>
            <person name="Spallek T."/>
            <person name="Conn C.E."/>
            <person name="Ichihashi Y."/>
            <person name="Cheong K."/>
            <person name="Cui S."/>
            <person name="Der J.P."/>
            <person name="Gundlach H."/>
            <person name="Jiao Y."/>
            <person name="Hori C."/>
            <person name="Ishida J.K."/>
            <person name="Kasahara H."/>
            <person name="Kiba T."/>
            <person name="Kim M.S."/>
            <person name="Koo N."/>
            <person name="Laohavisit A."/>
            <person name="Lee Y.H."/>
            <person name="Lumba S."/>
            <person name="McCourt P."/>
            <person name="Mortimer J.C."/>
            <person name="Mutuku J.M."/>
            <person name="Nomura T."/>
            <person name="Sasaki-Sekimoto Y."/>
            <person name="Seto Y."/>
            <person name="Wang Y."/>
            <person name="Wakatake T."/>
            <person name="Sakakibara H."/>
            <person name="Demura T."/>
            <person name="Yamaguchi S."/>
            <person name="Yoneyama K."/>
            <person name="Manabe R.I."/>
            <person name="Nelson D.C."/>
            <person name="Schulman A.H."/>
            <person name="Timko M.P."/>
            <person name="dePamphilis C.W."/>
            <person name="Choi D."/>
            <person name="Shirasu K."/>
        </authorList>
    </citation>
    <scope>NUCLEOTIDE SEQUENCE [LARGE SCALE GENOMIC DNA]</scope>
    <source>
        <strain evidence="3">cv. UVA1</strain>
    </source>
</reference>
<dbReference type="AlphaFoldDB" id="A0A5A7PQ56"/>
<name>A0A5A7PQ56_STRAF</name>
<sequence>MTDGWRTYEDHTYDFFSSLTKEDAGVHFRLGGVERLWTDDDFAAAFGLPNDAEDDVKMDYDVAWLAITNAKEFNRSSRESAIRNPALRYVHRMRDSECDLPCLLFGGLFSVNRRSNHIALGGLVTRIAEHLGLELRGWPAVGGVACFDLSQLELILAVKKENGTHYWMVSAEERLPLPNCSFVDLYVAANIMMQHAAFPDSDVRRELELLRARVVELEHEQQRLRDLIQDLLDERRWADPGPSQ</sequence>
<protein>
    <submittedName>
        <fullName evidence="2">Methyl-accepting chemotaxis protein</fullName>
    </submittedName>
</protein>
<accession>A0A5A7PQ56</accession>
<proteinExistence type="predicted"/>
<keyword evidence="3" id="KW-1185">Reference proteome</keyword>
<evidence type="ECO:0000313" key="3">
    <source>
        <dbReference type="Proteomes" id="UP000325081"/>
    </source>
</evidence>
<dbReference type="EMBL" id="BKCP01004960">
    <property type="protein sequence ID" value="GER34786.1"/>
    <property type="molecule type" value="Genomic_DNA"/>
</dbReference>
<feature type="coiled-coil region" evidence="1">
    <location>
        <begin position="200"/>
        <end position="234"/>
    </location>
</feature>
<keyword evidence="1" id="KW-0175">Coiled coil</keyword>
<organism evidence="2 3">
    <name type="scientific">Striga asiatica</name>
    <name type="common">Asiatic witchweed</name>
    <name type="synonym">Buchnera asiatica</name>
    <dbReference type="NCBI Taxonomy" id="4170"/>
    <lineage>
        <taxon>Eukaryota</taxon>
        <taxon>Viridiplantae</taxon>
        <taxon>Streptophyta</taxon>
        <taxon>Embryophyta</taxon>
        <taxon>Tracheophyta</taxon>
        <taxon>Spermatophyta</taxon>
        <taxon>Magnoliopsida</taxon>
        <taxon>eudicotyledons</taxon>
        <taxon>Gunneridae</taxon>
        <taxon>Pentapetalae</taxon>
        <taxon>asterids</taxon>
        <taxon>lamiids</taxon>
        <taxon>Lamiales</taxon>
        <taxon>Orobanchaceae</taxon>
        <taxon>Buchnereae</taxon>
        <taxon>Striga</taxon>
    </lineage>
</organism>
<dbReference type="Proteomes" id="UP000325081">
    <property type="component" value="Unassembled WGS sequence"/>
</dbReference>